<evidence type="ECO:0000256" key="4">
    <source>
        <dbReference type="ARBA" id="ARBA00023263"/>
    </source>
</evidence>
<protein>
    <submittedName>
        <fullName evidence="7">Fimbrial protein</fullName>
    </submittedName>
</protein>
<dbReference type="InterPro" id="IPR050263">
    <property type="entry name" value="Bact_Fimbrial_Adh_Pro"/>
</dbReference>
<dbReference type="PANTHER" id="PTHR33420:SF12">
    <property type="entry name" value="FIMBRIN-LIKE PROTEIN FIMI-RELATED"/>
    <property type="match status" value="1"/>
</dbReference>
<dbReference type="InterPro" id="IPR036937">
    <property type="entry name" value="Adhesion_dom_fimbrial_sf"/>
</dbReference>
<evidence type="ECO:0000256" key="1">
    <source>
        <dbReference type="ARBA" id="ARBA00004561"/>
    </source>
</evidence>
<gene>
    <name evidence="7" type="ORF">AB3U87_02680</name>
</gene>
<dbReference type="EMBL" id="JBGCUC010000002">
    <property type="protein sequence ID" value="MFG6075265.1"/>
    <property type="molecule type" value="Genomic_DNA"/>
</dbReference>
<comment type="subcellular location">
    <subcellularLocation>
        <location evidence="1">Fimbrium</location>
    </subcellularLocation>
</comment>
<evidence type="ECO:0000256" key="2">
    <source>
        <dbReference type="ARBA" id="ARBA00006671"/>
    </source>
</evidence>
<name>A0ABW7CJE8_9GAMM</name>
<feature type="domain" description="Fimbrial-type adhesion" evidence="6">
    <location>
        <begin position="205"/>
        <end position="380"/>
    </location>
</feature>
<proteinExistence type="inferred from homology"/>
<keyword evidence="3 5" id="KW-0732">Signal</keyword>
<dbReference type="Gene3D" id="2.60.40.3310">
    <property type="match status" value="1"/>
</dbReference>
<organism evidence="7 8">
    <name type="scientific">Erwinia plantamica</name>
    <dbReference type="NCBI Taxonomy" id="3237104"/>
    <lineage>
        <taxon>Bacteria</taxon>
        <taxon>Pseudomonadati</taxon>
        <taxon>Pseudomonadota</taxon>
        <taxon>Gammaproteobacteria</taxon>
        <taxon>Enterobacterales</taxon>
        <taxon>Erwiniaceae</taxon>
        <taxon>Erwinia</taxon>
    </lineage>
</organism>
<dbReference type="Proteomes" id="UP001605250">
    <property type="component" value="Unassembled WGS sequence"/>
</dbReference>
<dbReference type="InterPro" id="IPR000259">
    <property type="entry name" value="Adhesion_dom_fimbrial"/>
</dbReference>
<dbReference type="InterPro" id="IPR008966">
    <property type="entry name" value="Adhesion_dom_sf"/>
</dbReference>
<comment type="similarity">
    <text evidence="2">Belongs to the fimbrial protein family.</text>
</comment>
<dbReference type="Pfam" id="PF00419">
    <property type="entry name" value="Fimbrial"/>
    <property type="match status" value="1"/>
</dbReference>
<dbReference type="RefSeq" id="WP_394148315.1">
    <property type="nucleotide sequence ID" value="NZ_JBGCUC010000002.1"/>
</dbReference>
<evidence type="ECO:0000256" key="5">
    <source>
        <dbReference type="SAM" id="SignalP"/>
    </source>
</evidence>
<comment type="caution">
    <text evidence="7">The sequence shown here is derived from an EMBL/GenBank/DDBJ whole genome shotgun (WGS) entry which is preliminary data.</text>
</comment>
<dbReference type="PANTHER" id="PTHR33420">
    <property type="entry name" value="FIMBRIAL SUBUNIT ELFA-RELATED"/>
    <property type="match status" value="1"/>
</dbReference>
<keyword evidence="8" id="KW-1185">Reference proteome</keyword>
<keyword evidence="4" id="KW-0281">Fimbrium</keyword>
<evidence type="ECO:0000256" key="3">
    <source>
        <dbReference type="ARBA" id="ARBA00022729"/>
    </source>
</evidence>
<evidence type="ECO:0000259" key="6">
    <source>
        <dbReference type="Pfam" id="PF00419"/>
    </source>
</evidence>
<evidence type="ECO:0000313" key="8">
    <source>
        <dbReference type="Proteomes" id="UP001605250"/>
    </source>
</evidence>
<dbReference type="Gene3D" id="2.60.40.1090">
    <property type="entry name" value="Fimbrial-type adhesion domain"/>
    <property type="match status" value="1"/>
</dbReference>
<reference evidence="7 8" key="1">
    <citation type="submission" date="2024-07" db="EMBL/GenBank/DDBJ databases">
        <title>Novel bacterial strain Erwinia sp. OPT-41 promoting growth of various crops.</title>
        <authorList>
            <person name="Egorshina A."/>
            <person name="Lukyantsev M.A."/>
            <person name="Golubev S.N."/>
            <person name="Muratova A.Y."/>
            <person name="Bulygina E.A."/>
        </authorList>
    </citation>
    <scope>NUCLEOTIDE SEQUENCE [LARGE SCALE GENOMIC DNA]</scope>
    <source>
        <strain evidence="7 8">OPT-41</strain>
    </source>
</reference>
<dbReference type="SUPFAM" id="SSF49401">
    <property type="entry name" value="Bacterial adhesins"/>
    <property type="match status" value="1"/>
</dbReference>
<accession>A0ABW7CJE8</accession>
<feature type="chain" id="PRO_5046834511" evidence="5">
    <location>
        <begin position="32"/>
        <end position="381"/>
    </location>
</feature>
<feature type="signal peptide" evidence="5">
    <location>
        <begin position="1"/>
        <end position="31"/>
    </location>
</feature>
<dbReference type="PROSITE" id="PS51257">
    <property type="entry name" value="PROKAR_LIPOPROTEIN"/>
    <property type="match status" value="1"/>
</dbReference>
<sequence>MKSRLIQKYCRSAPLFALLAMATVWSQQAFALSCRLLEGYGVMNFTLPLQSSNLTIGPGVSNGTVIYRQYFKPSRPTNIYCDNTQSYQPTINWYYSNTTPNKESDWSDSSFRAGKVYETGVAGIGIAIYTYNLTYYTVPFSYQPWRRETQYDSNVWNAEGGFEFDVVLIKTGAITPGTLIGSQLPTVKYDFEAPGISAINLGSLNFSGAINIVSQTCQTPDVTVEMGKYDIAEYFTGTGKTTEWKDATINLVNCPRFYGTLNDGRNTWTSDNGASGMGAITNNILNLTLSPNTAIIDSANGIFGIKTGSSSATGVGIQMAYGNKSDASPLLVDFSSSKDYSMQNSAATTQSMPLVARYIQTESTVSAGRADSTVTFTINYY</sequence>
<evidence type="ECO:0000313" key="7">
    <source>
        <dbReference type="EMBL" id="MFG6075265.1"/>
    </source>
</evidence>